<dbReference type="SUPFAM" id="SSF63748">
    <property type="entry name" value="Tudor/PWWP/MBT"/>
    <property type="match status" value="1"/>
</dbReference>
<feature type="region of interest" description="Disordered" evidence="2">
    <location>
        <begin position="1124"/>
        <end position="1206"/>
    </location>
</feature>
<evidence type="ECO:0000259" key="3">
    <source>
        <dbReference type="PROSITE" id="PS51391"/>
    </source>
</evidence>
<feature type="region of interest" description="Disordered" evidence="2">
    <location>
        <begin position="577"/>
        <end position="605"/>
    </location>
</feature>
<dbReference type="GO" id="GO:0006397">
    <property type="term" value="P:mRNA processing"/>
    <property type="evidence" value="ECO:0007669"/>
    <property type="project" value="UniProtKB-KW"/>
</dbReference>
<feature type="compositionally biased region" description="Polar residues" evidence="2">
    <location>
        <begin position="340"/>
        <end position="368"/>
    </location>
</feature>
<dbReference type="PANTHER" id="PTHR12550:SF83">
    <property type="entry name" value="OS03G0358000 PROTEIN"/>
    <property type="match status" value="1"/>
</dbReference>
<dbReference type="InterPro" id="IPR000313">
    <property type="entry name" value="PWWP_dom"/>
</dbReference>
<comment type="caution">
    <text evidence="4">The sequence shown here is derived from an EMBL/GenBank/DDBJ whole genome shotgun (WGS) entry which is preliminary data.</text>
</comment>
<proteinExistence type="predicted"/>
<feature type="compositionally biased region" description="Polar residues" evidence="2">
    <location>
        <begin position="314"/>
        <end position="331"/>
    </location>
</feature>
<reference evidence="4" key="2">
    <citation type="submission" date="2021-12" db="EMBL/GenBank/DDBJ databases">
        <title>Resequencing data analysis of finger millet.</title>
        <authorList>
            <person name="Hatakeyama M."/>
            <person name="Aluri S."/>
            <person name="Balachadran M.T."/>
            <person name="Sivarajan S.R."/>
            <person name="Poveda L."/>
            <person name="Shimizu-Inatsugi R."/>
            <person name="Schlapbach R."/>
            <person name="Sreeman S.M."/>
            <person name="Shimizu K.K."/>
        </authorList>
    </citation>
    <scope>NUCLEOTIDE SEQUENCE</scope>
</reference>
<feature type="region of interest" description="Disordered" evidence="2">
    <location>
        <begin position="314"/>
        <end position="458"/>
    </location>
</feature>
<dbReference type="Gene3D" id="2.30.30.140">
    <property type="match status" value="1"/>
</dbReference>
<evidence type="ECO:0000313" key="5">
    <source>
        <dbReference type="Proteomes" id="UP001054889"/>
    </source>
</evidence>
<dbReference type="SMART" id="SM00582">
    <property type="entry name" value="RPR"/>
    <property type="match status" value="1"/>
</dbReference>
<dbReference type="InterPro" id="IPR008942">
    <property type="entry name" value="ENTH_VHS"/>
</dbReference>
<gene>
    <name evidence="4" type="primary">ga25697</name>
    <name evidence="4" type="ORF">PR202_ga25697</name>
</gene>
<sequence>MDVVVLVRNVWERWRRTEPESALTIKLYACKVQAIIRLALISEPQQWGLCCVKKKLLVYFYGTKQIAFCSYADLEAFNEEKKRSLLSKRHGKGADFLRAVNEIIEAYDSLKEKGDNNLDLDTNEVKPCTEKLTGNNSFMDTESLVNSSDMDSDKKQESHSVTERSHDIVNSNGPSVTVMVGQSHDLVNSDGRSVSVVEDKRCVVNSAPDEPAETVSNVALSTSSFPKKLRDVQPQNCYTRSRIPSVRKSASSASVESKKVQGSGKLLGHSSFDSINLVRDDNKEASICHKHAEGGQAKLGSVSKLDYVWLHSSGGTLNQPGTSETSNNNEKINPPAKVDSSCNSESSENGVSATELRSNGTSNLSMNTAVIFKRKRKPNRKRDPHSRDPATPNKDEELQGELNGNLADSPNSKNEVCKSNGDEHLPLVKRARVRMGRSQVDDSPVHGTDVSDNKEEPVDQRGMHYSATQVSNLVNTVSNPSSKFDIPFLSGEGNSSWKNKEYQPKILALDVEAALPPSKRLHRALEAMSANVAETVNSLSEETGPDDTVLNSSQSFVQSNKSADAVATVCNGSAILQSPRPSSNTDMHSPTCRTKTPESIVTNNNVPASASVPAEAKCSGNHTMIEGTICKGYHTDRKNTDCSLSCNEVGNDISGKSSAFCKAKNEPSVDVATACIPDQLSSSLEKASENIVTKLISDKDVKPISSVACGVDKSAEPIDQTNSNATADAIYHGETAVAESTNNVGDTTSNSSLATKSSSVLSDADTRAFEMHTFSALALKELNHRNLKDKSTSPDSMPMKELIAVAQARRFSRSTSFPDNFLNAKYIPETSVNTPPKEGSNRQLSPSIQIVRSASMNENITSRSPLGSIQQKKSIGNDEANAARRSFKDFLSTLTRTKDSIARATRLAIECAKFGIAGEAIDIIVEHLEKESNLYKRVDLFFLVDSITQCSRNQKGGAGDVYPSLIQAVLPRILYAAAPPGNSAWENRRQCLKVLKLWLERKTLSEYVIRHHIGEIETINEASFGSSRRPSKTERALNDPLRDNEGMLVDEYGSNTGFQLPNLICTKVLEEEEGSSSDDRSFEAVTPEHNTPGNDDNEESQMHVEKHRHILEEVDGELEMEDVAPPSEVEVSTKCRQEQSDDSKAATSDQRPLDVGPPLPVDRPPSPPPLPSSPPPVPPHLPAPVSQSSQMQPKVQMTSDPVGSHPPRATYDMEVIRIRSHLLRQWHHPILLVLMGISLHPQHRTMEIVTIDPQLHLYLMRDINCIRLHLHLRCLQTSLVPRQNLNRGHIIGEIIVRLILRGPPQIPEHFEASPGPMHYGRPLDRRPGPCAGWSRPPRISNYSPSRHSMEPPVSHVAGGADAFLIQDFWLWSTWKVARRMIVSLPVDLSMSPP</sequence>
<keyword evidence="1" id="KW-0507">mRNA processing</keyword>
<dbReference type="Pfam" id="PF04818">
    <property type="entry name" value="CID"/>
    <property type="match status" value="1"/>
</dbReference>
<feature type="compositionally biased region" description="Basic and acidic residues" evidence="2">
    <location>
        <begin position="1131"/>
        <end position="1144"/>
    </location>
</feature>
<dbReference type="PROSITE" id="PS51391">
    <property type="entry name" value="CID"/>
    <property type="match status" value="1"/>
</dbReference>
<feature type="region of interest" description="Disordered" evidence="2">
    <location>
        <begin position="1070"/>
        <end position="1104"/>
    </location>
</feature>
<feature type="region of interest" description="Disordered" evidence="2">
    <location>
        <begin position="131"/>
        <end position="173"/>
    </location>
</feature>
<feature type="domain" description="CID" evidence="3">
    <location>
        <begin position="879"/>
        <end position="1020"/>
    </location>
</feature>
<reference evidence="4" key="1">
    <citation type="journal article" date="2018" name="DNA Res.">
        <title>Multiple hybrid de novo genome assembly of finger millet, an orphan allotetraploid crop.</title>
        <authorList>
            <person name="Hatakeyama M."/>
            <person name="Aluri S."/>
            <person name="Balachadran M.T."/>
            <person name="Sivarajan S.R."/>
            <person name="Patrignani A."/>
            <person name="Gruter S."/>
            <person name="Poveda L."/>
            <person name="Shimizu-Inatsugi R."/>
            <person name="Baeten J."/>
            <person name="Francoijs K.J."/>
            <person name="Nataraja K.N."/>
            <person name="Reddy Y.A.N."/>
            <person name="Phadnis S."/>
            <person name="Ravikumar R.L."/>
            <person name="Schlapbach R."/>
            <person name="Sreeman S.M."/>
            <person name="Shimizu K.K."/>
        </authorList>
    </citation>
    <scope>NUCLEOTIDE SEQUENCE</scope>
</reference>
<feature type="compositionally biased region" description="Basic and acidic residues" evidence="2">
    <location>
        <begin position="151"/>
        <end position="167"/>
    </location>
</feature>
<accession>A0AAV5DBN9</accession>
<organism evidence="4 5">
    <name type="scientific">Eleusine coracana subsp. coracana</name>
    <dbReference type="NCBI Taxonomy" id="191504"/>
    <lineage>
        <taxon>Eukaryota</taxon>
        <taxon>Viridiplantae</taxon>
        <taxon>Streptophyta</taxon>
        <taxon>Embryophyta</taxon>
        <taxon>Tracheophyta</taxon>
        <taxon>Spermatophyta</taxon>
        <taxon>Magnoliopsida</taxon>
        <taxon>Liliopsida</taxon>
        <taxon>Poales</taxon>
        <taxon>Poaceae</taxon>
        <taxon>PACMAD clade</taxon>
        <taxon>Chloridoideae</taxon>
        <taxon>Cynodonteae</taxon>
        <taxon>Eleusininae</taxon>
        <taxon>Eleusine</taxon>
    </lineage>
</organism>
<dbReference type="Proteomes" id="UP001054889">
    <property type="component" value="Unassembled WGS sequence"/>
</dbReference>
<name>A0AAV5DBN9_ELECO</name>
<evidence type="ECO:0000256" key="2">
    <source>
        <dbReference type="SAM" id="MobiDB-lite"/>
    </source>
</evidence>
<feature type="compositionally biased region" description="Polar residues" evidence="2">
    <location>
        <begin position="132"/>
        <end position="149"/>
    </location>
</feature>
<feature type="compositionally biased region" description="Polar residues" evidence="2">
    <location>
        <begin position="1187"/>
        <end position="1201"/>
    </location>
</feature>
<dbReference type="Pfam" id="PF00855">
    <property type="entry name" value="PWWP"/>
    <property type="match status" value="1"/>
</dbReference>
<keyword evidence="5" id="KW-1185">Reference proteome</keyword>
<dbReference type="Gene3D" id="1.25.40.90">
    <property type="match status" value="1"/>
</dbReference>
<feature type="compositionally biased region" description="Basic and acidic residues" evidence="2">
    <location>
        <begin position="385"/>
        <end position="397"/>
    </location>
</feature>
<feature type="compositionally biased region" description="Pro residues" evidence="2">
    <location>
        <begin position="1155"/>
        <end position="1182"/>
    </location>
</feature>
<evidence type="ECO:0000256" key="1">
    <source>
        <dbReference type="ARBA" id="ARBA00022664"/>
    </source>
</evidence>
<evidence type="ECO:0000313" key="4">
    <source>
        <dbReference type="EMBL" id="GJN07831.1"/>
    </source>
</evidence>
<dbReference type="InterPro" id="IPR006569">
    <property type="entry name" value="CID_dom"/>
</dbReference>
<dbReference type="EMBL" id="BQKI01000015">
    <property type="protein sequence ID" value="GJN07831.1"/>
    <property type="molecule type" value="Genomic_DNA"/>
</dbReference>
<dbReference type="PANTHER" id="PTHR12550">
    <property type="entry name" value="HEPATOMA-DERIVED GROWTH FACTOR-RELATED"/>
    <property type="match status" value="1"/>
</dbReference>
<feature type="compositionally biased region" description="Basic and acidic residues" evidence="2">
    <location>
        <begin position="439"/>
        <end position="458"/>
    </location>
</feature>
<feature type="compositionally biased region" description="Basic residues" evidence="2">
    <location>
        <begin position="372"/>
        <end position="384"/>
    </location>
</feature>
<protein>
    <recommendedName>
        <fullName evidence="3">CID domain-containing protein</fullName>
    </recommendedName>
</protein>
<dbReference type="GO" id="GO:0005634">
    <property type="term" value="C:nucleus"/>
    <property type="evidence" value="ECO:0007669"/>
    <property type="project" value="UniProtKB-ARBA"/>
</dbReference>